<accession>A0A918S526</accession>
<organism evidence="3 4">
    <name type="scientific">Arenicella chitinivorans</name>
    <dbReference type="NCBI Taxonomy" id="1329800"/>
    <lineage>
        <taxon>Bacteria</taxon>
        <taxon>Pseudomonadati</taxon>
        <taxon>Pseudomonadota</taxon>
        <taxon>Gammaproteobacteria</taxon>
        <taxon>Arenicellales</taxon>
        <taxon>Arenicellaceae</taxon>
        <taxon>Arenicella</taxon>
    </lineage>
</organism>
<evidence type="ECO:0000313" key="4">
    <source>
        <dbReference type="Proteomes" id="UP000614811"/>
    </source>
</evidence>
<evidence type="ECO:0000259" key="2">
    <source>
        <dbReference type="PROSITE" id="PS51371"/>
    </source>
</evidence>
<dbReference type="RefSeq" id="WP_189402870.1">
    <property type="nucleotide sequence ID" value="NZ_BMXA01000009.1"/>
</dbReference>
<dbReference type="InterPro" id="IPR000644">
    <property type="entry name" value="CBS_dom"/>
</dbReference>
<proteinExistence type="predicted"/>
<evidence type="ECO:0000256" key="1">
    <source>
        <dbReference type="PROSITE-ProRule" id="PRU00703"/>
    </source>
</evidence>
<dbReference type="AlphaFoldDB" id="A0A918S526"/>
<feature type="domain" description="CBS" evidence="2">
    <location>
        <begin position="37"/>
        <end position="95"/>
    </location>
</feature>
<feature type="domain" description="CBS" evidence="2">
    <location>
        <begin position="108"/>
        <end position="173"/>
    </location>
</feature>
<reference evidence="3" key="2">
    <citation type="submission" date="2020-09" db="EMBL/GenBank/DDBJ databases">
        <authorList>
            <person name="Sun Q."/>
            <person name="Kim S."/>
        </authorList>
    </citation>
    <scope>NUCLEOTIDE SEQUENCE</scope>
    <source>
        <strain evidence="3">KCTC 12711</strain>
    </source>
</reference>
<sequence length="185" mass="20829">MNTLKLTPTIDIDELAWPNEELDLTTSSPAVHFLVDFKKTRPQTLKANLSAVEARRLMQAADVSTEVILDDAGRFLGIISADDIIERKITKKVSEGHRRSEILATDFMIPKRALRTIGYDEICKATIAEVIETLKQSGKPHCLVIDREDHLIRGIFSAVDISAKLQMPIHIQEKSDFYRIHTAAH</sequence>
<dbReference type="Proteomes" id="UP000614811">
    <property type="component" value="Unassembled WGS sequence"/>
</dbReference>
<keyword evidence="4" id="KW-1185">Reference proteome</keyword>
<dbReference type="PROSITE" id="PS51371">
    <property type="entry name" value="CBS"/>
    <property type="match status" value="2"/>
</dbReference>
<gene>
    <name evidence="3" type="ORF">GCM10008090_33560</name>
</gene>
<protein>
    <recommendedName>
        <fullName evidence="2">CBS domain-containing protein</fullName>
    </recommendedName>
</protein>
<keyword evidence="1" id="KW-0129">CBS domain</keyword>
<dbReference type="EMBL" id="BMXA01000009">
    <property type="protein sequence ID" value="GHA20917.1"/>
    <property type="molecule type" value="Genomic_DNA"/>
</dbReference>
<reference evidence="3" key="1">
    <citation type="journal article" date="2014" name="Int. J. Syst. Evol. Microbiol.">
        <title>Complete genome sequence of Corynebacterium casei LMG S-19264T (=DSM 44701T), isolated from a smear-ripened cheese.</title>
        <authorList>
            <consortium name="US DOE Joint Genome Institute (JGI-PGF)"/>
            <person name="Walter F."/>
            <person name="Albersmeier A."/>
            <person name="Kalinowski J."/>
            <person name="Ruckert C."/>
        </authorList>
    </citation>
    <scope>NUCLEOTIDE SEQUENCE</scope>
    <source>
        <strain evidence="3">KCTC 12711</strain>
    </source>
</reference>
<evidence type="ECO:0000313" key="3">
    <source>
        <dbReference type="EMBL" id="GHA20917.1"/>
    </source>
</evidence>
<dbReference type="InterPro" id="IPR046342">
    <property type="entry name" value="CBS_dom_sf"/>
</dbReference>
<comment type="caution">
    <text evidence="3">The sequence shown here is derived from an EMBL/GenBank/DDBJ whole genome shotgun (WGS) entry which is preliminary data.</text>
</comment>
<dbReference type="Gene3D" id="3.10.580.10">
    <property type="entry name" value="CBS-domain"/>
    <property type="match status" value="1"/>
</dbReference>
<dbReference type="SUPFAM" id="SSF54631">
    <property type="entry name" value="CBS-domain pair"/>
    <property type="match status" value="1"/>
</dbReference>
<name>A0A918S526_9GAMM</name>
<dbReference type="Pfam" id="PF00571">
    <property type="entry name" value="CBS"/>
    <property type="match status" value="2"/>
</dbReference>